<proteinExistence type="predicted"/>
<dbReference type="EMBL" id="VIEB01001710">
    <property type="protein sequence ID" value="TQD70694.1"/>
    <property type="molecule type" value="Genomic_DNA"/>
</dbReference>
<protein>
    <recommendedName>
        <fullName evidence="3">Reverse transcriptase zinc-binding domain-containing protein</fullName>
    </recommendedName>
</protein>
<evidence type="ECO:0000313" key="2">
    <source>
        <dbReference type="Proteomes" id="UP000315295"/>
    </source>
</evidence>
<dbReference type="PANTHER" id="PTHR33116">
    <property type="entry name" value="REVERSE TRANSCRIPTASE ZINC-BINDING DOMAIN-CONTAINING PROTEIN-RELATED-RELATED"/>
    <property type="match status" value="1"/>
</dbReference>
<dbReference type="STRING" id="106549.A0A540K8Z3"/>
<evidence type="ECO:0008006" key="3">
    <source>
        <dbReference type="Google" id="ProtNLM"/>
    </source>
</evidence>
<organism evidence="1 2">
    <name type="scientific">Malus baccata</name>
    <name type="common">Siberian crab apple</name>
    <name type="synonym">Pyrus baccata</name>
    <dbReference type="NCBI Taxonomy" id="106549"/>
    <lineage>
        <taxon>Eukaryota</taxon>
        <taxon>Viridiplantae</taxon>
        <taxon>Streptophyta</taxon>
        <taxon>Embryophyta</taxon>
        <taxon>Tracheophyta</taxon>
        <taxon>Spermatophyta</taxon>
        <taxon>Magnoliopsida</taxon>
        <taxon>eudicotyledons</taxon>
        <taxon>Gunneridae</taxon>
        <taxon>Pentapetalae</taxon>
        <taxon>rosids</taxon>
        <taxon>fabids</taxon>
        <taxon>Rosales</taxon>
        <taxon>Rosaceae</taxon>
        <taxon>Amygdaloideae</taxon>
        <taxon>Maleae</taxon>
        <taxon>Malus</taxon>
    </lineage>
</organism>
<gene>
    <name evidence="1" type="ORF">C1H46_043773</name>
</gene>
<dbReference type="AlphaFoldDB" id="A0A540K8Z3"/>
<dbReference type="PANTHER" id="PTHR33116:SF78">
    <property type="entry name" value="OS12G0587133 PROTEIN"/>
    <property type="match status" value="1"/>
</dbReference>
<name>A0A540K8Z3_MALBA</name>
<sequence length="90" mass="10585">MFWDPVVEKMEKRLQSWKKAFLSRGGRLTLIQSVLGSLPIYYMSLFKIPCRVIGRLEKLMKGYLWEGVEEGKKNHLVKWEIVIKSKEEGV</sequence>
<evidence type="ECO:0000313" key="1">
    <source>
        <dbReference type="EMBL" id="TQD70694.1"/>
    </source>
</evidence>
<comment type="caution">
    <text evidence="1">The sequence shown here is derived from an EMBL/GenBank/DDBJ whole genome shotgun (WGS) entry which is preliminary data.</text>
</comment>
<dbReference type="Proteomes" id="UP000315295">
    <property type="component" value="Unassembled WGS sequence"/>
</dbReference>
<keyword evidence="2" id="KW-1185">Reference proteome</keyword>
<reference evidence="1 2" key="1">
    <citation type="journal article" date="2019" name="G3 (Bethesda)">
        <title>Sequencing of a Wild Apple (Malus baccata) Genome Unravels the Differences Between Cultivated and Wild Apple Species Regarding Disease Resistance and Cold Tolerance.</title>
        <authorList>
            <person name="Chen X."/>
        </authorList>
    </citation>
    <scope>NUCLEOTIDE SEQUENCE [LARGE SCALE GENOMIC DNA]</scope>
    <source>
        <strain evidence="2">cv. Shandingzi</strain>
        <tissue evidence="1">Leaves</tissue>
    </source>
</reference>
<accession>A0A540K8Z3</accession>